<comment type="caution">
    <text evidence="1">The sequence shown here is derived from an EMBL/GenBank/DDBJ whole genome shotgun (WGS) entry which is preliminary data.</text>
</comment>
<dbReference type="AlphaFoldDB" id="A0A853C431"/>
<evidence type="ECO:0000313" key="2">
    <source>
        <dbReference type="Proteomes" id="UP000530424"/>
    </source>
</evidence>
<name>A0A853C431_9ACTN</name>
<accession>A0A853C431</accession>
<gene>
    <name evidence="1" type="ORF">HNR19_002757</name>
</gene>
<proteinExistence type="predicted"/>
<dbReference type="Proteomes" id="UP000530424">
    <property type="component" value="Unassembled WGS sequence"/>
</dbReference>
<organism evidence="1 2">
    <name type="scientific">Nocardioides thalensis</name>
    <dbReference type="NCBI Taxonomy" id="1914755"/>
    <lineage>
        <taxon>Bacteria</taxon>
        <taxon>Bacillati</taxon>
        <taxon>Actinomycetota</taxon>
        <taxon>Actinomycetes</taxon>
        <taxon>Propionibacteriales</taxon>
        <taxon>Nocardioidaceae</taxon>
        <taxon>Nocardioides</taxon>
    </lineage>
</organism>
<protein>
    <submittedName>
        <fullName evidence="1">Uncharacterized protein</fullName>
    </submittedName>
</protein>
<evidence type="ECO:0000313" key="1">
    <source>
        <dbReference type="EMBL" id="NYJ02059.1"/>
    </source>
</evidence>
<sequence>MAQPHHDEGVIVNGAFSIEPPLDDETFDLLDLVMRESFRATLAGRGSSVLDRLVPGHPEGANPWVGCEDGCCLMMEEVPLIQTDAVQPWLTYLVGTTLKGYQVSGSVLWWDIASDEHFALQVSGRQIRKKSLLKARTKEARSGTKRPALRSV</sequence>
<dbReference type="RefSeq" id="WP_179668474.1">
    <property type="nucleotide sequence ID" value="NZ_JACCFP010000001.1"/>
</dbReference>
<reference evidence="1 2" key="1">
    <citation type="submission" date="2020-07" db="EMBL/GenBank/DDBJ databases">
        <title>Sequencing the genomes of 1000 actinobacteria strains.</title>
        <authorList>
            <person name="Klenk H.-P."/>
        </authorList>
    </citation>
    <scope>NUCLEOTIDE SEQUENCE [LARGE SCALE GENOMIC DNA]</scope>
    <source>
        <strain evidence="1 2">DSM 103833</strain>
    </source>
</reference>
<dbReference type="EMBL" id="JACCFP010000001">
    <property type="protein sequence ID" value="NYJ02059.1"/>
    <property type="molecule type" value="Genomic_DNA"/>
</dbReference>
<keyword evidence="2" id="KW-1185">Reference proteome</keyword>